<evidence type="ECO:0000256" key="1">
    <source>
        <dbReference type="SAM" id="MobiDB-lite"/>
    </source>
</evidence>
<dbReference type="SUPFAM" id="SSF82784">
    <property type="entry name" value="OsmC-like"/>
    <property type="match status" value="1"/>
</dbReference>
<dbReference type="OrthoDB" id="1433018at2"/>
<dbReference type="Gene3D" id="3.30.300.20">
    <property type="match status" value="1"/>
</dbReference>
<dbReference type="PANTHER" id="PTHR35368">
    <property type="entry name" value="HYDROPEROXIDE REDUCTASE"/>
    <property type="match status" value="1"/>
</dbReference>
<gene>
    <name evidence="2" type="ORF">FF011L_30470</name>
</gene>
<dbReference type="Pfam" id="PF02566">
    <property type="entry name" value="OsmC"/>
    <property type="match status" value="1"/>
</dbReference>
<protein>
    <submittedName>
        <fullName evidence="2">OsmC-like protein</fullName>
    </submittedName>
</protein>
<dbReference type="NCBIfam" id="NF041052">
    <property type="entry name" value="OsmC_like_Se"/>
    <property type="match status" value="1"/>
</dbReference>
<keyword evidence="3" id="KW-1185">Reference proteome</keyword>
<dbReference type="InterPro" id="IPR052924">
    <property type="entry name" value="OsmC/Ohr_hydroprdx_reductase"/>
</dbReference>
<reference evidence="2 3" key="1">
    <citation type="submission" date="2019-02" db="EMBL/GenBank/DDBJ databases">
        <title>Deep-cultivation of Planctomycetes and their phenomic and genomic characterization uncovers novel biology.</title>
        <authorList>
            <person name="Wiegand S."/>
            <person name="Jogler M."/>
            <person name="Boedeker C."/>
            <person name="Pinto D."/>
            <person name="Vollmers J."/>
            <person name="Rivas-Marin E."/>
            <person name="Kohn T."/>
            <person name="Peeters S.H."/>
            <person name="Heuer A."/>
            <person name="Rast P."/>
            <person name="Oberbeckmann S."/>
            <person name="Bunk B."/>
            <person name="Jeske O."/>
            <person name="Meyerdierks A."/>
            <person name="Storesund J.E."/>
            <person name="Kallscheuer N."/>
            <person name="Luecker S."/>
            <person name="Lage O.M."/>
            <person name="Pohl T."/>
            <person name="Merkel B.J."/>
            <person name="Hornburger P."/>
            <person name="Mueller R.-W."/>
            <person name="Bruemmer F."/>
            <person name="Labrenz M."/>
            <person name="Spormann A.M."/>
            <person name="Op den Camp H."/>
            <person name="Overmann J."/>
            <person name="Amann R."/>
            <person name="Jetten M.S.M."/>
            <person name="Mascher T."/>
            <person name="Medema M.H."/>
            <person name="Devos D.P."/>
            <person name="Kaster A.-K."/>
            <person name="Ovreas L."/>
            <person name="Rohde M."/>
            <person name="Galperin M.Y."/>
            <person name="Jogler C."/>
        </authorList>
    </citation>
    <scope>NUCLEOTIDE SEQUENCE [LARGE SCALE GENOMIC DNA]</scope>
    <source>
        <strain evidence="2 3">FF011L</strain>
    </source>
</reference>
<dbReference type="Proteomes" id="UP000320672">
    <property type="component" value="Chromosome"/>
</dbReference>
<sequence length="190" mass="20877">MTSNPSTPPIVRKLEESSDPAEHGVSLQAVQKREVVLRVEAESLENMRKRATVRVDQPKGSTFEIICDEGPYLGGDDSAPPPLAYYSASIAFCLLTQLSRYATVKKLNITSMKLAQETRFAMEGSVLQGTLEGRGIEVVTHLDIESDEPEEVLRQMIEVGKNSCFVHQSIMKPVPSTIETKINGQKLSAS</sequence>
<dbReference type="InterPro" id="IPR015946">
    <property type="entry name" value="KH_dom-like_a/b"/>
</dbReference>
<accession>A0A517MHB1</accession>
<dbReference type="InterPro" id="IPR003718">
    <property type="entry name" value="OsmC/Ohr_fam"/>
</dbReference>
<dbReference type="EMBL" id="CP036262">
    <property type="protein sequence ID" value="QDS94268.1"/>
    <property type="molecule type" value="Genomic_DNA"/>
</dbReference>
<evidence type="ECO:0000313" key="2">
    <source>
        <dbReference type="EMBL" id="QDS94268.1"/>
    </source>
</evidence>
<proteinExistence type="predicted"/>
<dbReference type="KEGG" id="rml:FF011L_30470"/>
<feature type="compositionally biased region" description="Basic and acidic residues" evidence="1">
    <location>
        <begin position="12"/>
        <end position="22"/>
    </location>
</feature>
<name>A0A517MHB1_9BACT</name>
<dbReference type="InterPro" id="IPR036102">
    <property type="entry name" value="OsmC/Ohrsf"/>
</dbReference>
<dbReference type="AlphaFoldDB" id="A0A517MHB1"/>
<dbReference type="PANTHER" id="PTHR35368:SF1">
    <property type="entry name" value="HYDROPEROXIDE REDUCTASE"/>
    <property type="match status" value="1"/>
</dbReference>
<evidence type="ECO:0000313" key="3">
    <source>
        <dbReference type="Proteomes" id="UP000320672"/>
    </source>
</evidence>
<dbReference type="RefSeq" id="WP_145352284.1">
    <property type="nucleotide sequence ID" value="NZ_CP036262.1"/>
</dbReference>
<organism evidence="2 3">
    <name type="scientific">Roseimaritima multifibrata</name>
    <dbReference type="NCBI Taxonomy" id="1930274"/>
    <lineage>
        <taxon>Bacteria</taxon>
        <taxon>Pseudomonadati</taxon>
        <taxon>Planctomycetota</taxon>
        <taxon>Planctomycetia</taxon>
        <taxon>Pirellulales</taxon>
        <taxon>Pirellulaceae</taxon>
        <taxon>Roseimaritima</taxon>
    </lineage>
</organism>
<feature type="region of interest" description="Disordered" evidence="1">
    <location>
        <begin position="1"/>
        <end position="24"/>
    </location>
</feature>